<organism evidence="9 10">
    <name type="scientific">Vanrija pseudolonga</name>
    <dbReference type="NCBI Taxonomy" id="143232"/>
    <lineage>
        <taxon>Eukaryota</taxon>
        <taxon>Fungi</taxon>
        <taxon>Dikarya</taxon>
        <taxon>Basidiomycota</taxon>
        <taxon>Agaricomycotina</taxon>
        <taxon>Tremellomycetes</taxon>
        <taxon>Trichosporonales</taxon>
        <taxon>Trichosporonaceae</taxon>
        <taxon>Vanrija</taxon>
    </lineage>
</organism>
<feature type="region of interest" description="Disordered" evidence="7">
    <location>
        <begin position="599"/>
        <end position="627"/>
    </location>
</feature>
<dbReference type="Gene3D" id="1.20.1250.20">
    <property type="entry name" value="MFS general substrate transporter like domains"/>
    <property type="match status" value="1"/>
</dbReference>
<dbReference type="PANTHER" id="PTHR11654">
    <property type="entry name" value="OLIGOPEPTIDE TRANSPORTER-RELATED"/>
    <property type="match status" value="1"/>
</dbReference>
<feature type="transmembrane region" description="Helical" evidence="8">
    <location>
        <begin position="531"/>
        <end position="554"/>
    </location>
</feature>
<evidence type="ECO:0000256" key="6">
    <source>
        <dbReference type="ARBA" id="ARBA00023136"/>
    </source>
</evidence>
<dbReference type="InterPro" id="IPR000109">
    <property type="entry name" value="POT_fam"/>
</dbReference>
<feature type="transmembrane region" description="Helical" evidence="8">
    <location>
        <begin position="192"/>
        <end position="211"/>
    </location>
</feature>
<evidence type="ECO:0000256" key="3">
    <source>
        <dbReference type="ARBA" id="ARBA00022448"/>
    </source>
</evidence>
<keyword evidence="4 8" id="KW-0812">Transmembrane</keyword>
<feature type="transmembrane region" description="Helical" evidence="8">
    <location>
        <begin position="247"/>
        <end position="267"/>
    </location>
</feature>
<dbReference type="Pfam" id="PF00854">
    <property type="entry name" value="PTR2"/>
    <property type="match status" value="1"/>
</dbReference>
<evidence type="ECO:0000256" key="5">
    <source>
        <dbReference type="ARBA" id="ARBA00022989"/>
    </source>
</evidence>
<dbReference type="SUPFAM" id="SSF103473">
    <property type="entry name" value="MFS general substrate transporter"/>
    <property type="match status" value="1"/>
</dbReference>
<evidence type="ECO:0000256" key="2">
    <source>
        <dbReference type="ARBA" id="ARBA00005982"/>
    </source>
</evidence>
<gene>
    <name evidence="9" type="primary">PTR2_2</name>
    <name evidence="9" type="ORF">LOC62_02G003479</name>
</gene>
<sequence>MSANATEREHAYHAQAHGISETKEKAGLGEYSKEEEAGVVVQSADGVDPQLQPTAEDFSTLRRVSAGMPAVALAMCLIEFAERASYYGTKGPFNNFINNKLPKGGNGAGAVAPGKAGEQQKAGALGRGSVTTSALTQMFNFLAYVIPILGGIIADNYWGRFKTIVVGTAIGAIAHIILIIPAIPKVIAVPDAALGIFIISILILAFAAGFIKPCLGPLLCDQSPVKQPTISYTKKGERVIIDPQTTVSRYLIIFYLCINVGALFQMATQYSARLVGFWLAFLVPGILYMLMPPVLMYCSPRLIKQAPGGSVLPDTFRVIRICMSNGGWKRLGRGGDDWWNKAKPSYIQANTGTVDMSRVHWDDKFVDEIRQTLNACGVFLLLPVFQLADSGSVGLGNLGNDMSDAMKVNGVPNDFLNNFNSISIIVFTPILTYGIYPFFERIGWPLKPMTRMCIGFLLATVGCIFGAIVQNMIYDRSVCGKFATHCEDDIPTVTLWWQIPIIIFPAIGELLVNVTGYELAYTRSPPRMRALVYSLSLFNVAIAAAISLACSAALTDPNLVIAWIVLACASFVCALIFPTYFRGLNNFVFSWSDEERSRHTQKQDEEIARVESHRQSVSEGHRDNDKY</sequence>
<dbReference type="InterPro" id="IPR018456">
    <property type="entry name" value="PTR2_symporter_CS"/>
</dbReference>
<comment type="subcellular location">
    <subcellularLocation>
        <location evidence="1">Membrane</location>
        <topology evidence="1">Multi-pass membrane protein</topology>
    </subcellularLocation>
</comment>
<dbReference type="EMBL" id="CP086715">
    <property type="protein sequence ID" value="WOO79963.1"/>
    <property type="molecule type" value="Genomic_DNA"/>
</dbReference>
<feature type="compositionally biased region" description="Basic and acidic residues" evidence="7">
    <location>
        <begin position="1"/>
        <end position="12"/>
    </location>
</feature>
<evidence type="ECO:0000256" key="8">
    <source>
        <dbReference type="SAM" id="Phobius"/>
    </source>
</evidence>
<evidence type="ECO:0000256" key="4">
    <source>
        <dbReference type="ARBA" id="ARBA00022692"/>
    </source>
</evidence>
<dbReference type="InterPro" id="IPR036259">
    <property type="entry name" value="MFS_trans_sf"/>
</dbReference>
<evidence type="ECO:0000313" key="10">
    <source>
        <dbReference type="Proteomes" id="UP000827549"/>
    </source>
</evidence>
<feature type="transmembrane region" description="Helical" evidence="8">
    <location>
        <begin position="164"/>
        <end position="183"/>
    </location>
</feature>
<keyword evidence="10" id="KW-1185">Reference proteome</keyword>
<keyword evidence="3" id="KW-0813">Transport</keyword>
<dbReference type="GO" id="GO:0071916">
    <property type="term" value="F:dipeptide transmembrane transporter activity"/>
    <property type="evidence" value="ECO:0007669"/>
    <property type="project" value="UniProtKB-ARBA"/>
</dbReference>
<feature type="transmembrane region" description="Helical" evidence="8">
    <location>
        <begin position="419"/>
        <end position="439"/>
    </location>
</feature>
<evidence type="ECO:0000313" key="9">
    <source>
        <dbReference type="EMBL" id="WOO79963.1"/>
    </source>
</evidence>
<feature type="region of interest" description="Disordered" evidence="7">
    <location>
        <begin position="1"/>
        <end position="23"/>
    </location>
</feature>
<comment type="similarity">
    <text evidence="2">Belongs to the major facilitator superfamily. Proton-dependent oligopeptide transporter (POT/PTR) (TC 2.A.17) family.</text>
</comment>
<keyword evidence="5 8" id="KW-1133">Transmembrane helix</keyword>
<evidence type="ECO:0000256" key="7">
    <source>
        <dbReference type="SAM" id="MobiDB-lite"/>
    </source>
</evidence>
<feature type="transmembrane region" description="Helical" evidence="8">
    <location>
        <begin position="494"/>
        <end position="519"/>
    </location>
</feature>
<dbReference type="Proteomes" id="UP000827549">
    <property type="component" value="Chromosome 2"/>
</dbReference>
<feature type="transmembrane region" description="Helical" evidence="8">
    <location>
        <begin position="141"/>
        <end position="158"/>
    </location>
</feature>
<dbReference type="GeneID" id="87806721"/>
<dbReference type="RefSeq" id="XP_062625995.1">
    <property type="nucleotide sequence ID" value="XM_062770011.1"/>
</dbReference>
<dbReference type="AlphaFoldDB" id="A0AAF1BPX3"/>
<evidence type="ECO:0000256" key="1">
    <source>
        <dbReference type="ARBA" id="ARBA00004141"/>
    </source>
</evidence>
<feature type="transmembrane region" description="Helical" evidence="8">
    <location>
        <begin position="274"/>
        <end position="291"/>
    </location>
</feature>
<proteinExistence type="inferred from homology"/>
<feature type="transmembrane region" description="Helical" evidence="8">
    <location>
        <begin position="560"/>
        <end position="581"/>
    </location>
</feature>
<accession>A0AAF1BPX3</accession>
<dbReference type="GO" id="GO:0005886">
    <property type="term" value="C:plasma membrane"/>
    <property type="evidence" value="ECO:0007669"/>
    <property type="project" value="UniProtKB-ARBA"/>
</dbReference>
<name>A0AAF1BPX3_9TREE</name>
<dbReference type="FunFam" id="1.20.1250.20:FF:000085">
    <property type="entry name" value="MFS peptide transporter Ptr2"/>
    <property type="match status" value="1"/>
</dbReference>
<keyword evidence="6 8" id="KW-0472">Membrane</keyword>
<protein>
    <submittedName>
        <fullName evidence="9">Peptide transporter PTR2</fullName>
    </submittedName>
</protein>
<feature type="transmembrane region" description="Helical" evidence="8">
    <location>
        <begin position="451"/>
        <end position="474"/>
    </location>
</feature>
<reference evidence="9" key="1">
    <citation type="submission" date="2023-10" db="EMBL/GenBank/DDBJ databases">
        <authorList>
            <person name="Noh H."/>
        </authorList>
    </citation>
    <scope>NUCLEOTIDE SEQUENCE</scope>
    <source>
        <strain evidence="9">DUCC4014</strain>
    </source>
</reference>
<dbReference type="PROSITE" id="PS01022">
    <property type="entry name" value="PTR2_1"/>
    <property type="match status" value="1"/>
</dbReference>